<feature type="compositionally biased region" description="Low complexity" evidence="1">
    <location>
        <begin position="2887"/>
        <end position="2904"/>
    </location>
</feature>
<feature type="compositionally biased region" description="Polar residues" evidence="1">
    <location>
        <begin position="1240"/>
        <end position="1253"/>
    </location>
</feature>
<proteinExistence type="predicted"/>
<feature type="compositionally biased region" description="Polar residues" evidence="1">
    <location>
        <begin position="2198"/>
        <end position="2211"/>
    </location>
</feature>
<dbReference type="GO" id="GO:0030576">
    <property type="term" value="P:Cajal body organization"/>
    <property type="evidence" value="ECO:0007669"/>
    <property type="project" value="InterPro"/>
</dbReference>
<feature type="region of interest" description="Disordered" evidence="1">
    <location>
        <begin position="211"/>
        <end position="232"/>
    </location>
</feature>
<reference evidence="3 4" key="1">
    <citation type="journal article" date="2021" name="Elife">
        <title>Chloroplast acquisition without the gene transfer in kleptoplastic sea slugs, Plakobranchus ocellatus.</title>
        <authorList>
            <person name="Maeda T."/>
            <person name="Takahashi S."/>
            <person name="Yoshida T."/>
            <person name="Shimamura S."/>
            <person name="Takaki Y."/>
            <person name="Nagai Y."/>
            <person name="Toyoda A."/>
            <person name="Suzuki Y."/>
            <person name="Arimoto A."/>
            <person name="Ishii H."/>
            <person name="Satoh N."/>
            <person name="Nishiyama T."/>
            <person name="Hasebe M."/>
            <person name="Maruyama T."/>
            <person name="Minagawa J."/>
            <person name="Obokata J."/>
            <person name="Shigenobu S."/>
        </authorList>
    </citation>
    <scope>NUCLEOTIDE SEQUENCE [LARGE SCALE GENOMIC DNA]</scope>
</reference>
<organism evidence="3 4">
    <name type="scientific">Elysia marginata</name>
    <dbReference type="NCBI Taxonomy" id="1093978"/>
    <lineage>
        <taxon>Eukaryota</taxon>
        <taxon>Metazoa</taxon>
        <taxon>Spiralia</taxon>
        <taxon>Lophotrochozoa</taxon>
        <taxon>Mollusca</taxon>
        <taxon>Gastropoda</taxon>
        <taxon>Heterobranchia</taxon>
        <taxon>Euthyneura</taxon>
        <taxon>Panpulmonata</taxon>
        <taxon>Sacoglossa</taxon>
        <taxon>Placobranchoidea</taxon>
        <taxon>Plakobranchidae</taxon>
        <taxon>Elysia</taxon>
    </lineage>
</organism>
<feature type="compositionally biased region" description="Low complexity" evidence="1">
    <location>
        <begin position="1219"/>
        <end position="1239"/>
    </location>
</feature>
<feature type="region of interest" description="Disordered" evidence="1">
    <location>
        <begin position="138"/>
        <end position="195"/>
    </location>
</feature>
<dbReference type="GO" id="GO:0015030">
    <property type="term" value="C:Cajal body"/>
    <property type="evidence" value="ECO:0007669"/>
    <property type="project" value="TreeGrafter"/>
</dbReference>
<evidence type="ECO:0000313" key="3">
    <source>
        <dbReference type="EMBL" id="GFS03533.1"/>
    </source>
</evidence>
<feature type="region of interest" description="Disordered" evidence="1">
    <location>
        <begin position="1"/>
        <end position="30"/>
    </location>
</feature>
<dbReference type="InterPro" id="IPR038765">
    <property type="entry name" value="Papain-like_cys_pep_sf"/>
</dbReference>
<feature type="region of interest" description="Disordered" evidence="1">
    <location>
        <begin position="1641"/>
        <end position="1691"/>
    </location>
</feature>
<dbReference type="InterPro" id="IPR028889">
    <property type="entry name" value="USP"/>
</dbReference>
<feature type="region of interest" description="Disordered" evidence="1">
    <location>
        <begin position="2853"/>
        <end position="2904"/>
    </location>
</feature>
<feature type="compositionally biased region" description="Polar residues" evidence="1">
    <location>
        <begin position="1852"/>
        <end position="1879"/>
    </location>
</feature>
<dbReference type="PANTHER" id="PTHR15294:SF3">
    <property type="entry name" value="SUMO-SPECIFIC ISOPEPTIDASE USPL1"/>
    <property type="match status" value="1"/>
</dbReference>
<name>A0AAV4I1Y0_9GAST</name>
<feature type="compositionally biased region" description="Low complexity" evidence="1">
    <location>
        <begin position="449"/>
        <end position="461"/>
    </location>
</feature>
<feature type="region of interest" description="Disordered" evidence="1">
    <location>
        <begin position="1219"/>
        <end position="1284"/>
    </location>
</feature>
<dbReference type="GO" id="GO:0032183">
    <property type="term" value="F:SUMO binding"/>
    <property type="evidence" value="ECO:0007669"/>
    <property type="project" value="InterPro"/>
</dbReference>
<feature type="compositionally biased region" description="Basic residues" evidence="1">
    <location>
        <begin position="973"/>
        <end position="983"/>
    </location>
</feature>
<dbReference type="Proteomes" id="UP000762676">
    <property type="component" value="Unassembled WGS sequence"/>
</dbReference>
<sequence>MPTTTNQSADDPATLDPQTQVVTSEDSAQAEGCLESLQALAAADTTESTTLGSETTQQIELTSVEESAGASTAEDPNSSLQYDNEILSEAVPATSAAILSQSDPATFSDSAPAVIPAPSKGFQDAFAAFASATLPGPEDEEMEVQEDTEDTVAHSDPAQPNLSESMVTTYLEPTEVDPSLGPNVSDGPDDTAVSSAVDSGLVNATEDLAADQPEASTQQVLQSEQPASEVEEQLYHEADKKPTEPVDQTLAENQVVDAMESQEQLMEQHAVPDQLTASTTEQQAQEASVVSDSVYFIQGTDATGEVVTSIIDPNDIGSYLDSVVYKQCMLANGEIETTIVHSGVQPAVQEQQQQQQQEEQVIYAHDLNGQLTPIDSAQSANDVAPPGKQFVYMQDSTGRIIRTIMDANQTMVPGQQVYYTQSDDGRIITSVMDPNSAGGAAEEQPPPQQTDQVAYQQQQQQDAMMDNSTAAGIPQQQPEIVGETANFNLDSGLSGLDMLAELSHLTAGQTPTASGLASEHKGTSSTDSNSADMDEFRPVAMVTRRIGVDEGLDDVNSTLSGLNVGHQESPVYKLISELKPELQVPALSVSRDNLFVQWQNLDAMCWMDVVLIMLVYSPTLRPLVNLDPGHELASTLLITLLKANRQAQVLVQNLLKKSNGAEVSGLQTGAGNTSTSIQDPKTAKLVCKENMDEIGKAINILYAMREKIWQALQPRLRCERGKHNSPVLVLPLLVREKPAIKQMFTMNYRYVFKCEKCGYTQDDVHTKILPSIPAVPDDFNMKEPCFVRNCFECQAPNQRMKMKFEGLQDFVQMHFVKGLPHNRFDELSFDFQGDHYEVTAVVHYKNNPDHFIAWVRNAPGSTWMECDDLKSVITRYHHTVPLIPPSQVHMVLWERRLTPAHQLQMRDTEDTKVLASLVLTVQQPSTHQTSDPAARPSGLPSTSPSNPGPGKASSLLSAIPNQSPVFSPYIPRGRGRGRGRGSRGGRGAASASSTPIIRRTTPISLTGNTGASQTGSPQIVRLPLSALSNSSGSSLGSTPSTTKYVLMGNNGAGQGTSGTASKVVVVRSQGGANNLTAQQLLQLLQRTGAITQSGAKIAIATSGANTTAAITSAVTTSTSTLVSSASKGSTSYIIQSDGTIMTTNAPVSTVAKPIQSGVQLTNTGADLGSTGAVMDTSTSAGDSKPSVKLVSVLPSALASLTSAYGQVNSANAIPQNAGSGQMLLDQSSSSQASDVSTSLGTEQTFSTQESSEPPATPQVPDGGKESLSEANIQQTSESNPLLVSPETTAAPAIATSSSTTPQQQATASRFIQIPTSGGGSILTQLVVRNGKMVLVPVDKATQAQAQAQPSSVLKLSGGAVGSASKITLRTATSGTSQILSGSAISSQPQQQQQMDVTASSPSTPSSSAVGTLGYSNLVSKGNQSFITMPGTKGSTPKRTIQLISVPRSGQTNAKTFILNSGGDSTSAARATTHQLALPAEPAANNTACEDQAVDAGSQGRILSQEGNIVIRELRRPEASPATLTTTLMGDSSGSLMSTPAVSLLRGVSANSSGLSAVDEGQKQPESFKYILPGSNTTHILHTGSSASTGQVASRAFTALSSSGTIIGGQLTPAVGSTTMGTSPMDQDLGFSDQEEGGGIFGLGTTEYIPVNRGRGRGGRGSRGSKTPRGSQRGRGRGGKSSGKGRTSSELWSSMEMVAPGSSALSGLREVGAHVIESGAENVDGVPVLSIPEFSANQAEASSAVEAIQGETQHMVPGADGILGQADQQPLEAWTSPEASIASSAASRILTQPIPSVKANHGFDILTQGILGREASGPPQTFKKARSLLTGAQVTTATPTFSFSGTPEHHVGSNFSVPESSALQAEETTVPDQSSVQPQHSEIDTLIEAALAAAKPVKANSAEQAQDESSQSVLYQEKETHLEPGKHDQRVVSVEERHVSTAEKYRMPVELFQPDDEPYEKLGKSDMWSTKILEPEEQPGALDPEHQNLEALDQARVEEGQEGLMETEEKQVDEEIETVTNAPEIQEEQQADVERGKLHETKAVVDMEDDTRMDGTLVPDSLPSTVVSEKGEQGNQHLSLSQLPPEHLSSPKQIVDSEKEALGVPMDTSSSSPLQSRLDNKDLMAAGDHVPAQDDQFVEQAETEQFEESQKTISMAREEESGPLESTRKAPSKPKTKKSRTKGKSTSKKARLSTEKKINSSFSDTEQSSRTQDVLALEENQTPSNFERVEVNNQEKSDSFQSNAEKVTDILETNATDVTQDVSVACEEAGQDSQHLPKVESDTSLPKDSNGDETITQENACDAAQMNSNAEVFRRSDKEEEFGSSSGPEVNTDIEAQHKVDVSIKEKAVAVEEEDQCSEMTRLNGERTKSLQVEEAEEIGENENMKNGQSVSREEVESKDVSNTKQLLKECLKKVSKVVFSGRVAPVCSHVEERLSKAVLSRPRRQRVDWAKQIARREEDNHFNYDVLSGGKLSKTTRHPSVDFTSRLQAPKKKRVPSTDKSLPAKVTRRHEKLLQPPKVDPSKDPSLVPLVVEGDKPCTGGSVITIPAEGEMFTGIVVGQKRQRADWTCDDHDDGENAWDSSLSPEETRLAQAQYCQQLAMVLFMEAGDLSFLLRDEDENEADDNISECSFKSISGAEDIKDDVERLTDIKKQAEPQADNGSSGVKDVYSSGRDQHEQVEGSGVPVPDPELNSKPDLTCQTKPGKKRGRKKKSGRKSVASPSLPVTPSETPPTKRQRLSQDDDDGEISAAEMKTQVLQDSTTAELEVSPLQDSSAHTNLLPHSGADDCPTVPSNPALQVEAEKKRGRPRKNPTHPVSPGGSQNVSLDISSSKALHMLQEGEKTLDMSEVNNTDDILAPCHTNGLSSPQSMDVDQTEETNTYLPAAVSPSRRSSRTSIPSKKILE</sequence>
<protein>
    <submittedName>
        <fullName evidence="3">SUMO-specific isopeptidase USPL1</fullName>
    </submittedName>
</protein>
<feature type="compositionally biased region" description="Polar residues" evidence="1">
    <location>
        <begin position="2106"/>
        <end position="2116"/>
    </location>
</feature>
<gene>
    <name evidence="3" type="ORF">ElyMa_002889400</name>
</gene>
<feature type="region of interest" description="Disordered" evidence="1">
    <location>
        <begin position="2266"/>
        <end position="2336"/>
    </location>
</feature>
<keyword evidence="4" id="KW-1185">Reference proteome</keyword>
<dbReference type="PROSITE" id="PS50235">
    <property type="entry name" value="USP_3"/>
    <property type="match status" value="1"/>
</dbReference>
<dbReference type="EMBL" id="BMAT01005985">
    <property type="protein sequence ID" value="GFS03533.1"/>
    <property type="molecule type" value="Genomic_DNA"/>
</dbReference>
<feature type="compositionally biased region" description="Polar residues" evidence="1">
    <location>
        <begin position="16"/>
        <end position="27"/>
    </location>
</feature>
<dbReference type="InterPro" id="IPR033505">
    <property type="entry name" value="USPL1"/>
</dbReference>
<feature type="compositionally biased region" description="Polar residues" evidence="1">
    <location>
        <begin position="954"/>
        <end position="965"/>
    </location>
</feature>
<feature type="compositionally biased region" description="Basic residues" evidence="1">
    <location>
        <begin position="2169"/>
        <end position="2190"/>
    </location>
</feature>
<feature type="compositionally biased region" description="Polar residues" evidence="1">
    <location>
        <begin position="2862"/>
        <end position="2881"/>
    </location>
</feature>
<dbReference type="Gene3D" id="3.90.70.10">
    <property type="entry name" value="Cysteine proteinases"/>
    <property type="match status" value="1"/>
</dbReference>
<feature type="region of interest" description="Disordered" evidence="1">
    <location>
        <begin position="2651"/>
        <end position="2827"/>
    </location>
</feature>
<evidence type="ECO:0000256" key="1">
    <source>
        <dbReference type="SAM" id="MobiDB-lite"/>
    </source>
</evidence>
<dbReference type="PANTHER" id="PTHR15294">
    <property type="entry name" value="RETINOVIN-RELATED"/>
    <property type="match status" value="1"/>
</dbReference>
<feature type="compositionally biased region" description="Polar residues" evidence="1">
    <location>
        <begin position="2281"/>
        <end position="2309"/>
    </location>
</feature>
<feature type="compositionally biased region" description="Low complexity" evidence="1">
    <location>
        <begin position="1387"/>
        <end position="1409"/>
    </location>
</feature>
<dbReference type="SUPFAM" id="SSF54001">
    <property type="entry name" value="Cysteine proteinases"/>
    <property type="match status" value="1"/>
</dbReference>
<feature type="region of interest" description="Disordered" evidence="1">
    <location>
        <begin position="2377"/>
        <end position="2397"/>
    </location>
</feature>
<dbReference type="Pfam" id="PF15499">
    <property type="entry name" value="Peptidase_C98"/>
    <property type="match status" value="1"/>
</dbReference>
<feature type="region of interest" description="Disordered" evidence="1">
    <location>
        <begin position="430"/>
        <end position="473"/>
    </location>
</feature>
<feature type="compositionally biased region" description="Polar residues" evidence="1">
    <location>
        <begin position="1268"/>
        <end position="1281"/>
    </location>
</feature>
<feature type="region of interest" description="Disordered" evidence="1">
    <location>
        <begin position="510"/>
        <end position="533"/>
    </location>
</feature>
<feature type="compositionally biased region" description="Acidic residues" evidence="1">
    <location>
        <begin position="138"/>
        <end position="150"/>
    </location>
</feature>
<dbReference type="InterPro" id="IPR028890">
    <property type="entry name" value="Peptidase_C98"/>
</dbReference>
<feature type="region of interest" description="Disordered" evidence="1">
    <location>
        <begin position="2019"/>
        <end position="2242"/>
    </location>
</feature>
<evidence type="ECO:0000313" key="4">
    <source>
        <dbReference type="Proteomes" id="UP000762676"/>
    </source>
</evidence>
<feature type="region of interest" description="Disordered" evidence="1">
    <location>
        <begin position="1839"/>
        <end position="1879"/>
    </location>
</feature>
<dbReference type="GO" id="GO:0016926">
    <property type="term" value="P:protein desumoylation"/>
    <property type="evidence" value="ECO:0007669"/>
    <property type="project" value="TreeGrafter"/>
</dbReference>
<accession>A0AAV4I1Y0</accession>
<feature type="compositionally biased region" description="Basic residues" evidence="1">
    <location>
        <begin position="2703"/>
        <end position="2715"/>
    </location>
</feature>
<feature type="compositionally biased region" description="Polar residues" evidence="1">
    <location>
        <begin position="2719"/>
        <end position="2733"/>
    </location>
</feature>
<feature type="domain" description="USP" evidence="2">
    <location>
        <begin position="596"/>
        <end position="896"/>
    </location>
</feature>
<feature type="compositionally biased region" description="Basic and acidic residues" evidence="1">
    <location>
        <begin position="2031"/>
        <end position="2052"/>
    </location>
</feature>
<feature type="compositionally biased region" description="Polar residues" evidence="1">
    <location>
        <begin position="922"/>
        <end position="931"/>
    </location>
</feature>
<feature type="region of interest" description="Disordered" evidence="1">
    <location>
        <begin position="922"/>
        <end position="1016"/>
    </location>
</feature>
<feature type="compositionally biased region" description="Polar residues" evidence="1">
    <location>
        <begin position="214"/>
        <end position="226"/>
    </location>
</feature>
<feature type="compositionally biased region" description="Basic and acidic residues" evidence="1">
    <location>
        <begin position="2226"/>
        <end position="2237"/>
    </location>
</feature>
<evidence type="ECO:0000259" key="2">
    <source>
        <dbReference type="PROSITE" id="PS50235"/>
    </source>
</evidence>
<comment type="caution">
    <text evidence="3">The sequence shown here is derived from an EMBL/GenBank/DDBJ whole genome shotgun (WGS) entry which is preliminary data.</text>
</comment>
<dbReference type="CDD" id="cd02257">
    <property type="entry name" value="Peptidase_C19"/>
    <property type="match status" value="1"/>
</dbReference>
<feature type="region of interest" description="Disordered" evidence="1">
    <location>
        <begin position="1379"/>
        <end position="1409"/>
    </location>
</feature>
<feature type="compositionally biased region" description="Polar residues" evidence="1">
    <location>
        <begin position="158"/>
        <end position="168"/>
    </location>
</feature>
<feature type="compositionally biased region" description="Polar residues" evidence="1">
    <location>
        <begin position="1001"/>
        <end position="1016"/>
    </location>
</feature>
<feature type="compositionally biased region" description="Polar residues" evidence="1">
    <location>
        <begin position="2061"/>
        <end position="2081"/>
    </location>
</feature>